<proteinExistence type="inferred from homology"/>
<dbReference type="Gene3D" id="3.40.50.720">
    <property type="entry name" value="NAD(P)-binding Rossmann-like Domain"/>
    <property type="match status" value="1"/>
</dbReference>
<reference evidence="3" key="1">
    <citation type="submission" date="2020-06" db="EMBL/GenBank/DDBJ databases">
        <title>WGS assembly of Ceratodon purpureus strain R40.</title>
        <authorList>
            <person name="Carey S.B."/>
            <person name="Jenkins J."/>
            <person name="Shu S."/>
            <person name="Lovell J.T."/>
            <person name="Sreedasyam A."/>
            <person name="Maumus F."/>
            <person name="Tiley G.P."/>
            <person name="Fernandez-Pozo N."/>
            <person name="Barry K."/>
            <person name="Chen C."/>
            <person name="Wang M."/>
            <person name="Lipzen A."/>
            <person name="Daum C."/>
            <person name="Saski C.A."/>
            <person name="Payton A.C."/>
            <person name="Mcbreen J.C."/>
            <person name="Conrad R.E."/>
            <person name="Kollar L.M."/>
            <person name="Olsson S."/>
            <person name="Huttunen S."/>
            <person name="Landis J.B."/>
            <person name="Wickett N.J."/>
            <person name="Johnson M.G."/>
            <person name="Rensing S.A."/>
            <person name="Grimwood J."/>
            <person name="Schmutz J."/>
            <person name="Mcdaniel S.F."/>
        </authorList>
    </citation>
    <scope>NUCLEOTIDE SEQUENCE</scope>
    <source>
        <strain evidence="3">R40</strain>
    </source>
</reference>
<dbReference type="PANTHER" id="PTHR43574">
    <property type="entry name" value="EPIMERASE-RELATED"/>
    <property type="match status" value="1"/>
</dbReference>
<organism evidence="3 4">
    <name type="scientific">Ceratodon purpureus</name>
    <name type="common">Fire moss</name>
    <name type="synonym">Dicranum purpureum</name>
    <dbReference type="NCBI Taxonomy" id="3225"/>
    <lineage>
        <taxon>Eukaryota</taxon>
        <taxon>Viridiplantae</taxon>
        <taxon>Streptophyta</taxon>
        <taxon>Embryophyta</taxon>
        <taxon>Bryophyta</taxon>
        <taxon>Bryophytina</taxon>
        <taxon>Bryopsida</taxon>
        <taxon>Dicranidae</taxon>
        <taxon>Pseudoditrichales</taxon>
        <taxon>Ditrichaceae</taxon>
        <taxon>Ceratodon</taxon>
    </lineage>
</organism>
<dbReference type="EMBL" id="CM026424">
    <property type="protein sequence ID" value="KAG0580294.1"/>
    <property type="molecule type" value="Genomic_DNA"/>
</dbReference>
<protein>
    <submittedName>
        <fullName evidence="3">Uncharacterized protein</fullName>
    </submittedName>
</protein>
<evidence type="ECO:0000313" key="4">
    <source>
        <dbReference type="Proteomes" id="UP000822688"/>
    </source>
</evidence>
<accession>A0A8T0I9D9</accession>
<gene>
    <name evidence="3" type="ORF">KC19_4G163400</name>
</gene>
<evidence type="ECO:0000256" key="1">
    <source>
        <dbReference type="ARBA" id="ARBA00007637"/>
    </source>
</evidence>
<keyword evidence="2" id="KW-0520">NAD</keyword>
<dbReference type="SUPFAM" id="SSF51735">
    <property type="entry name" value="NAD(P)-binding Rossmann-fold domains"/>
    <property type="match status" value="1"/>
</dbReference>
<sequence length="342" mass="36704">MATAITVPGGAISFTRTSFVVTQRVAGLRSAGGAKGLNVLRASRIASGCEAAFRGVRCEAAMAGKEMQSEQTGGKGVSTSTNLLVVGPGVLGSLVGRRWLEQHEGCKVVGETNTTNRHEELLSLGISPVTKDTISGEKYPYVIFCAPPSGSEDYAAEVRAAAQKWDGEGALLFTSSSGVYDVHDNGLCDENAPVSAKGTSPRVDRLLNAEDEVLKVGGNVVRLAGLYTRDRGAHTFWLAKGTVDARPDHFLNLIHYEDAADLCIAVMRKKIRGQIFMGCDNTPVSRQDIMDAMVQSGKFEGDFRGFTKSDGPLGKKMNNSKTREAVEWQPKYNSFGEFISTL</sequence>
<comment type="similarity">
    <text evidence="1">Belongs to the NAD(P)-dependent epimerase/dehydratase family.</text>
</comment>
<dbReference type="InterPro" id="IPR036291">
    <property type="entry name" value="NAD(P)-bd_dom_sf"/>
</dbReference>
<evidence type="ECO:0000313" key="3">
    <source>
        <dbReference type="EMBL" id="KAG0580294.1"/>
    </source>
</evidence>
<keyword evidence="4" id="KW-1185">Reference proteome</keyword>
<dbReference type="AlphaFoldDB" id="A0A8T0I9D9"/>
<name>A0A8T0I9D9_CERPU</name>
<dbReference type="Proteomes" id="UP000822688">
    <property type="component" value="Chromosome 4"/>
</dbReference>
<comment type="caution">
    <text evidence="3">The sequence shown here is derived from an EMBL/GenBank/DDBJ whole genome shotgun (WGS) entry which is preliminary data.</text>
</comment>
<evidence type="ECO:0000256" key="2">
    <source>
        <dbReference type="ARBA" id="ARBA00023027"/>
    </source>
</evidence>